<comment type="similarity">
    <text evidence="8">Belongs to the MGMT family.</text>
</comment>
<name>A0ABY6F706_9GAMM</name>
<proteinExistence type="inferred from homology"/>
<dbReference type="PROSITE" id="PS00374">
    <property type="entry name" value="MGMT"/>
    <property type="match status" value="1"/>
</dbReference>
<gene>
    <name evidence="11" type="ORF">LU297_09485</name>
</gene>
<keyword evidence="3 8" id="KW-0489">Methyltransferase</keyword>
<evidence type="ECO:0000256" key="6">
    <source>
        <dbReference type="ARBA" id="ARBA00023204"/>
    </source>
</evidence>
<protein>
    <recommendedName>
        <fullName evidence="8">Methylated-DNA--protein-cysteine methyltransferase</fullName>
        <ecNumber evidence="8">2.1.1.63</ecNumber>
    </recommendedName>
    <alternativeName>
        <fullName evidence="8">6-O-methylguanine-DNA methyltransferase</fullName>
        <shortName evidence="8">MGMT</shortName>
    </alternativeName>
    <alternativeName>
        <fullName evidence="8">O-6-methylguanine-DNA-alkyltransferase</fullName>
    </alternativeName>
</protein>
<dbReference type="GO" id="GO:0003908">
    <property type="term" value="F:methylated-DNA-[protein]-cysteine S-methyltransferase activity"/>
    <property type="evidence" value="ECO:0007669"/>
    <property type="project" value="UniProtKB-EC"/>
</dbReference>
<dbReference type="SUPFAM" id="SSF46767">
    <property type="entry name" value="Methylated DNA-protein cysteine methyltransferase, C-terminal domain"/>
    <property type="match status" value="1"/>
</dbReference>
<keyword evidence="12" id="KW-1185">Reference proteome</keyword>
<dbReference type="InterPro" id="IPR036388">
    <property type="entry name" value="WH-like_DNA-bd_sf"/>
</dbReference>
<reference evidence="11" key="1">
    <citation type="submission" date="2021-12" db="EMBL/GenBank/DDBJ databases">
        <title>taxonomy of Moraxella sp. ZY201224.</title>
        <authorList>
            <person name="Li F."/>
        </authorList>
    </citation>
    <scope>NUCLEOTIDE SEQUENCE</scope>
    <source>
        <strain evidence="11">ZY201224</strain>
    </source>
</reference>
<comment type="catalytic activity">
    <reaction evidence="7 8">
        <text>a 6-O-methyl-2'-deoxyguanosine in DNA + L-cysteinyl-[protein] = S-methyl-L-cysteinyl-[protein] + a 2'-deoxyguanosine in DNA</text>
        <dbReference type="Rhea" id="RHEA:24000"/>
        <dbReference type="Rhea" id="RHEA-COMP:10131"/>
        <dbReference type="Rhea" id="RHEA-COMP:10132"/>
        <dbReference type="Rhea" id="RHEA-COMP:11367"/>
        <dbReference type="Rhea" id="RHEA-COMP:11368"/>
        <dbReference type="ChEBI" id="CHEBI:29950"/>
        <dbReference type="ChEBI" id="CHEBI:82612"/>
        <dbReference type="ChEBI" id="CHEBI:85445"/>
        <dbReference type="ChEBI" id="CHEBI:85448"/>
        <dbReference type="EC" id="2.1.1.63"/>
    </reaction>
</comment>
<evidence type="ECO:0000256" key="7">
    <source>
        <dbReference type="ARBA" id="ARBA00049348"/>
    </source>
</evidence>
<comment type="miscellaneous">
    <text evidence="8">This enzyme catalyzes only one turnover and therefore is not strictly catalytic. According to one definition, an enzyme is a biocatalyst that acts repeatedly and over many reaction cycles.</text>
</comment>
<dbReference type="InterPro" id="IPR001497">
    <property type="entry name" value="MethylDNA_cys_MeTrfase_AS"/>
</dbReference>
<dbReference type="EMBL" id="CP089977">
    <property type="protein sequence ID" value="UXZ05869.1"/>
    <property type="molecule type" value="Genomic_DNA"/>
</dbReference>
<evidence type="ECO:0000256" key="2">
    <source>
        <dbReference type="ARBA" id="ARBA00022490"/>
    </source>
</evidence>
<organism evidence="11 12">
    <name type="scientific">Moraxella nasicaprae</name>
    <dbReference type="NCBI Taxonomy" id="2904122"/>
    <lineage>
        <taxon>Bacteria</taxon>
        <taxon>Pseudomonadati</taxon>
        <taxon>Pseudomonadota</taxon>
        <taxon>Gammaproteobacteria</taxon>
        <taxon>Moraxellales</taxon>
        <taxon>Moraxellaceae</taxon>
        <taxon>Moraxella</taxon>
    </lineage>
</organism>
<dbReference type="SUPFAM" id="SSF53155">
    <property type="entry name" value="Methylated DNA-protein cysteine methyltransferase domain"/>
    <property type="match status" value="1"/>
</dbReference>
<dbReference type="HAMAP" id="MF_00772">
    <property type="entry name" value="OGT"/>
    <property type="match status" value="1"/>
</dbReference>
<feature type="domain" description="Methylguanine DNA methyltransferase ribonuclease-like" evidence="10">
    <location>
        <begin position="17"/>
        <end position="83"/>
    </location>
</feature>
<dbReference type="GO" id="GO:0032259">
    <property type="term" value="P:methylation"/>
    <property type="evidence" value="ECO:0007669"/>
    <property type="project" value="UniProtKB-KW"/>
</dbReference>
<keyword evidence="5 8" id="KW-0227">DNA damage</keyword>
<keyword evidence="4 8" id="KW-0808">Transferase</keyword>
<dbReference type="RefSeq" id="WP_263077392.1">
    <property type="nucleotide sequence ID" value="NZ_CP089977.1"/>
</dbReference>
<dbReference type="Gene3D" id="1.10.10.10">
    <property type="entry name" value="Winged helix-like DNA-binding domain superfamily/Winged helix DNA-binding domain"/>
    <property type="match status" value="1"/>
</dbReference>
<dbReference type="InterPro" id="IPR014048">
    <property type="entry name" value="MethylDNA_cys_MeTrfase_DNA-bd"/>
</dbReference>
<dbReference type="PANTHER" id="PTHR10815:SF5">
    <property type="entry name" value="METHYLATED-DNA--PROTEIN-CYSTEINE METHYLTRANSFERASE"/>
    <property type="match status" value="1"/>
</dbReference>
<evidence type="ECO:0000313" key="12">
    <source>
        <dbReference type="Proteomes" id="UP001063782"/>
    </source>
</evidence>
<evidence type="ECO:0000256" key="4">
    <source>
        <dbReference type="ARBA" id="ARBA00022679"/>
    </source>
</evidence>
<comment type="function">
    <text evidence="8">Involved in the cellular defense against the biological effects of O6-methylguanine (O6-MeG) and O4-methylthymine (O4-MeT) in DNA. Repairs the methylated nucleobase in DNA by stoichiometrically transferring the methyl group to a cysteine residue in the enzyme. This is a suicide reaction: the enzyme is irreversibly inactivated.</text>
</comment>
<feature type="domain" description="Methylated-DNA-[protein]-cysteine S-methyltransferase DNA binding" evidence="9">
    <location>
        <begin position="89"/>
        <end position="166"/>
    </location>
</feature>
<evidence type="ECO:0000256" key="5">
    <source>
        <dbReference type="ARBA" id="ARBA00022763"/>
    </source>
</evidence>
<evidence type="ECO:0000259" key="10">
    <source>
        <dbReference type="Pfam" id="PF02870"/>
    </source>
</evidence>
<evidence type="ECO:0000313" key="11">
    <source>
        <dbReference type="EMBL" id="UXZ05869.1"/>
    </source>
</evidence>
<dbReference type="Pfam" id="PF01035">
    <property type="entry name" value="DNA_binding_1"/>
    <property type="match status" value="1"/>
</dbReference>
<sequence>MVGVQYTPPLSLPMLRLVANQNGLICLAWQPNWQQPSDWQVHWQSASELSSQDVAQHILLQTISQLNEYFAGQRQQFDVPLNLQVGTVFQQTVWQVLCDIPYGQTISYARLAQLIGKPTAYRACANANGKNPISIIIPCHRVIASDGGIGGYTGGLDIKQKLLQIECSFP</sequence>
<comment type="subcellular location">
    <subcellularLocation>
        <location evidence="8">Cytoplasm</location>
    </subcellularLocation>
</comment>
<dbReference type="Pfam" id="PF02870">
    <property type="entry name" value="Methyltransf_1N"/>
    <property type="match status" value="1"/>
</dbReference>
<accession>A0ABY6F706</accession>
<dbReference type="InterPro" id="IPR023546">
    <property type="entry name" value="MGMT"/>
</dbReference>
<dbReference type="InterPro" id="IPR036631">
    <property type="entry name" value="MGMT_N_sf"/>
</dbReference>
<evidence type="ECO:0000256" key="3">
    <source>
        <dbReference type="ARBA" id="ARBA00022603"/>
    </source>
</evidence>
<dbReference type="PANTHER" id="PTHR10815">
    <property type="entry name" value="METHYLATED-DNA--PROTEIN-CYSTEINE METHYLTRANSFERASE"/>
    <property type="match status" value="1"/>
</dbReference>
<comment type="catalytic activity">
    <reaction evidence="1 8">
        <text>a 4-O-methyl-thymidine in DNA + L-cysteinyl-[protein] = a thymidine in DNA + S-methyl-L-cysteinyl-[protein]</text>
        <dbReference type="Rhea" id="RHEA:53428"/>
        <dbReference type="Rhea" id="RHEA-COMP:10131"/>
        <dbReference type="Rhea" id="RHEA-COMP:10132"/>
        <dbReference type="Rhea" id="RHEA-COMP:13555"/>
        <dbReference type="Rhea" id="RHEA-COMP:13556"/>
        <dbReference type="ChEBI" id="CHEBI:29950"/>
        <dbReference type="ChEBI" id="CHEBI:82612"/>
        <dbReference type="ChEBI" id="CHEBI:137386"/>
        <dbReference type="ChEBI" id="CHEBI:137387"/>
        <dbReference type="EC" id="2.1.1.63"/>
    </reaction>
</comment>
<dbReference type="CDD" id="cd06445">
    <property type="entry name" value="ATase"/>
    <property type="match status" value="1"/>
</dbReference>
<dbReference type="NCBIfam" id="TIGR00589">
    <property type="entry name" value="ogt"/>
    <property type="match status" value="1"/>
</dbReference>
<evidence type="ECO:0000256" key="8">
    <source>
        <dbReference type="HAMAP-Rule" id="MF_00772"/>
    </source>
</evidence>
<evidence type="ECO:0000259" key="9">
    <source>
        <dbReference type="Pfam" id="PF01035"/>
    </source>
</evidence>
<dbReference type="InterPro" id="IPR036217">
    <property type="entry name" value="MethylDNA_cys_MeTrfase_DNAb"/>
</dbReference>
<dbReference type="InterPro" id="IPR008332">
    <property type="entry name" value="MethylG_MeTrfase_N"/>
</dbReference>
<keyword evidence="2 8" id="KW-0963">Cytoplasm</keyword>
<feature type="active site" description="Nucleophile; methyl group acceptor" evidence="8">
    <location>
        <position position="139"/>
    </location>
</feature>
<dbReference type="Gene3D" id="3.30.160.70">
    <property type="entry name" value="Methylated DNA-protein cysteine methyltransferase domain"/>
    <property type="match status" value="1"/>
</dbReference>
<dbReference type="Proteomes" id="UP001063782">
    <property type="component" value="Chromosome"/>
</dbReference>
<keyword evidence="6 8" id="KW-0234">DNA repair</keyword>
<dbReference type="EC" id="2.1.1.63" evidence="8"/>
<evidence type="ECO:0000256" key="1">
    <source>
        <dbReference type="ARBA" id="ARBA00001286"/>
    </source>
</evidence>